<dbReference type="STRING" id="455193.SAMN05421805_1011293"/>
<evidence type="ECO:0000313" key="2">
    <source>
        <dbReference type="EMBL" id="SFM71949.1"/>
    </source>
</evidence>
<organism evidence="2 3">
    <name type="scientific">Saccharopolyspora antimicrobica</name>
    <dbReference type="NCBI Taxonomy" id="455193"/>
    <lineage>
        <taxon>Bacteria</taxon>
        <taxon>Bacillati</taxon>
        <taxon>Actinomycetota</taxon>
        <taxon>Actinomycetes</taxon>
        <taxon>Pseudonocardiales</taxon>
        <taxon>Pseudonocardiaceae</taxon>
        <taxon>Saccharopolyspora</taxon>
    </lineage>
</organism>
<dbReference type="Proteomes" id="UP000199398">
    <property type="component" value="Unassembled WGS sequence"/>
</dbReference>
<accession>A0A1I4T5J7</accession>
<name>A0A1I4T5J7_9PSEU</name>
<reference evidence="1 4" key="2">
    <citation type="submission" date="2018-10" db="EMBL/GenBank/DDBJ databases">
        <title>Sequencing the genomes of 1000 actinobacteria strains.</title>
        <authorList>
            <person name="Klenk H.-P."/>
        </authorList>
    </citation>
    <scope>NUCLEOTIDE SEQUENCE [LARGE SCALE GENOMIC DNA]</scope>
    <source>
        <strain evidence="1 4">DSM 45119</strain>
    </source>
</reference>
<dbReference type="Proteomes" id="UP000270697">
    <property type="component" value="Unassembled WGS sequence"/>
</dbReference>
<evidence type="ECO:0000313" key="4">
    <source>
        <dbReference type="Proteomes" id="UP000270697"/>
    </source>
</evidence>
<dbReference type="EMBL" id="FOUP01000001">
    <property type="protein sequence ID" value="SFM71949.1"/>
    <property type="molecule type" value="Genomic_DNA"/>
</dbReference>
<protein>
    <submittedName>
        <fullName evidence="2">Uncharacterized protein</fullName>
    </submittedName>
</protein>
<dbReference type="EMBL" id="RBXX01000002">
    <property type="protein sequence ID" value="RKT85855.1"/>
    <property type="molecule type" value="Genomic_DNA"/>
</dbReference>
<gene>
    <name evidence="1" type="ORF">ATL45_4211</name>
    <name evidence="2" type="ORF">SAMN05421805_1011293</name>
</gene>
<sequence length="43" mass="5000">MIRLVRARECFVVLWHLKVLTGIYLGKCRPSGITWVSSGFSRY</sequence>
<dbReference type="AlphaFoldDB" id="A0A1I4T5J7"/>
<keyword evidence="4" id="KW-1185">Reference proteome</keyword>
<reference evidence="2 3" key="1">
    <citation type="submission" date="2016-10" db="EMBL/GenBank/DDBJ databases">
        <authorList>
            <person name="de Groot N.N."/>
        </authorList>
    </citation>
    <scope>NUCLEOTIDE SEQUENCE [LARGE SCALE GENOMIC DNA]</scope>
    <source>
        <strain evidence="2 3">CPCC 201259</strain>
    </source>
</reference>
<evidence type="ECO:0000313" key="3">
    <source>
        <dbReference type="Proteomes" id="UP000199398"/>
    </source>
</evidence>
<proteinExistence type="predicted"/>
<evidence type="ECO:0000313" key="1">
    <source>
        <dbReference type="EMBL" id="RKT85855.1"/>
    </source>
</evidence>